<organism evidence="5 6">
    <name type="scientific">Halobaculum lipolyticum</name>
    <dbReference type="NCBI Taxonomy" id="3032001"/>
    <lineage>
        <taxon>Archaea</taxon>
        <taxon>Methanobacteriati</taxon>
        <taxon>Methanobacteriota</taxon>
        <taxon>Stenosarchaea group</taxon>
        <taxon>Halobacteria</taxon>
        <taxon>Halobacteriales</taxon>
        <taxon>Haloferacaceae</taxon>
        <taxon>Halobaculum</taxon>
    </lineage>
</organism>
<dbReference type="EC" id="2.7.1.121" evidence="5"/>
<evidence type="ECO:0000259" key="4">
    <source>
        <dbReference type="PROSITE" id="PS51480"/>
    </source>
</evidence>
<keyword evidence="2 5" id="KW-0418">Kinase</keyword>
<keyword evidence="6" id="KW-1185">Reference proteome</keyword>
<feature type="domain" description="DhaL" evidence="4">
    <location>
        <begin position="9"/>
        <end position="208"/>
    </location>
</feature>
<dbReference type="InterPro" id="IPR012737">
    <property type="entry name" value="DhaK_L_YcgS"/>
</dbReference>
<reference evidence="5 6" key="1">
    <citation type="journal article" date="2019" name="Int. J. Syst. Evol. Microbiol.">
        <title>The Global Catalogue of Microorganisms (GCM) 10K type strain sequencing project: providing services to taxonomists for standard genome sequencing and annotation.</title>
        <authorList>
            <consortium name="The Broad Institute Genomics Platform"/>
            <consortium name="The Broad Institute Genome Sequencing Center for Infectious Disease"/>
            <person name="Wu L."/>
            <person name="Ma J."/>
        </authorList>
    </citation>
    <scope>NUCLEOTIDE SEQUENCE [LARGE SCALE GENOMIC DNA]</scope>
    <source>
        <strain evidence="5 6">DT31</strain>
    </source>
</reference>
<dbReference type="PANTHER" id="PTHR28629">
    <property type="entry name" value="TRIOKINASE/FMN CYCLASE"/>
    <property type="match status" value="1"/>
</dbReference>
<evidence type="ECO:0000313" key="5">
    <source>
        <dbReference type="EMBL" id="MFC7071051.1"/>
    </source>
</evidence>
<name>A0ABD5WD63_9EURY</name>
<dbReference type="Pfam" id="PF02734">
    <property type="entry name" value="Dak2"/>
    <property type="match status" value="1"/>
</dbReference>
<dbReference type="InterPro" id="IPR036117">
    <property type="entry name" value="DhaL_dom_sf"/>
</dbReference>
<dbReference type="PANTHER" id="PTHR28629:SF4">
    <property type="entry name" value="TRIOKINASE_FMN CYCLASE"/>
    <property type="match status" value="1"/>
</dbReference>
<dbReference type="SMART" id="SM01120">
    <property type="entry name" value="Dak2"/>
    <property type="match status" value="1"/>
</dbReference>
<protein>
    <submittedName>
        <fullName evidence="5">Dihydroxyacetone kinase subunit DhaL</fullName>
        <ecNumber evidence="5">2.7.1.121</ecNumber>
    </submittedName>
</protein>
<dbReference type="GO" id="GO:0047324">
    <property type="term" value="F:phosphoenolpyruvate-glycerone phosphotransferase activity"/>
    <property type="evidence" value="ECO:0007669"/>
    <property type="project" value="UniProtKB-EC"/>
</dbReference>
<dbReference type="FunFam" id="1.25.40.340:FF:000002">
    <property type="entry name" value="Dihydroxyacetone kinase, L subunit"/>
    <property type="match status" value="1"/>
</dbReference>
<gene>
    <name evidence="5" type="primary">dhaL</name>
    <name evidence="5" type="ORF">ACFQL9_15500</name>
</gene>
<dbReference type="PROSITE" id="PS51480">
    <property type="entry name" value="DHAL"/>
    <property type="match status" value="1"/>
</dbReference>
<dbReference type="EMBL" id="JBHTAH010000017">
    <property type="protein sequence ID" value="MFC7071051.1"/>
    <property type="molecule type" value="Genomic_DNA"/>
</dbReference>
<dbReference type="NCBIfam" id="TIGR02365">
    <property type="entry name" value="dha_L_ycgS"/>
    <property type="match status" value="1"/>
</dbReference>
<accession>A0ABD5WD63</accession>
<dbReference type="SUPFAM" id="SSF101473">
    <property type="entry name" value="DhaL-like"/>
    <property type="match status" value="1"/>
</dbReference>
<feature type="compositionally biased region" description="Basic and acidic residues" evidence="3">
    <location>
        <begin position="233"/>
        <end position="244"/>
    </location>
</feature>
<dbReference type="Gene3D" id="1.25.40.340">
    <property type="match status" value="1"/>
</dbReference>
<evidence type="ECO:0000256" key="1">
    <source>
        <dbReference type="ARBA" id="ARBA00022679"/>
    </source>
</evidence>
<keyword evidence="1 5" id="KW-0808">Transferase</keyword>
<feature type="region of interest" description="Disordered" evidence="3">
    <location>
        <begin position="217"/>
        <end position="259"/>
    </location>
</feature>
<evidence type="ECO:0000313" key="6">
    <source>
        <dbReference type="Proteomes" id="UP001596461"/>
    </source>
</evidence>
<sequence>MAADTDHGAAVVAAVARVADRIADERAYLTDLDSAIGDADHGANLDRGFRAAVEQVDALDDPTPEEAVQTVGTALISEVGGAAGPLYGGGLMRAAGQLSDGITAESTVAFAEAYLDSVRDRGDARVGQKTMVDALVPAVHTYKKSIEEDDLDPLAALAKAVDACRRGVAFTVPIRAEKGRASYLGWRSVGHPDPGATSTLFLAEELLAAAAAALDREVPTDLDATAPAPPGADGDRDGDPDRDGAATADAADTADEGGS</sequence>
<evidence type="ECO:0000256" key="3">
    <source>
        <dbReference type="SAM" id="MobiDB-lite"/>
    </source>
</evidence>
<evidence type="ECO:0000256" key="2">
    <source>
        <dbReference type="ARBA" id="ARBA00022777"/>
    </source>
</evidence>
<dbReference type="Proteomes" id="UP001596461">
    <property type="component" value="Unassembled WGS sequence"/>
</dbReference>
<dbReference type="InterPro" id="IPR004007">
    <property type="entry name" value="DhaL_dom"/>
</dbReference>
<dbReference type="GeneID" id="81124591"/>
<proteinExistence type="predicted"/>
<dbReference type="RefSeq" id="WP_284032713.1">
    <property type="nucleotide sequence ID" value="NZ_CP126154.1"/>
</dbReference>
<dbReference type="AlphaFoldDB" id="A0ABD5WD63"/>
<dbReference type="InterPro" id="IPR050861">
    <property type="entry name" value="Dihydroxyacetone_Kinase"/>
</dbReference>
<comment type="caution">
    <text evidence="5">The sequence shown here is derived from an EMBL/GenBank/DDBJ whole genome shotgun (WGS) entry which is preliminary data.</text>
</comment>